<protein>
    <submittedName>
        <fullName evidence="2">Uncharacterized protein</fullName>
    </submittedName>
</protein>
<keyword evidence="1" id="KW-0472">Membrane</keyword>
<proteinExistence type="predicted"/>
<accession>A0A3P6D0Y7</accession>
<reference evidence="2" key="1">
    <citation type="submission" date="2018-11" db="EMBL/GenBank/DDBJ databases">
        <authorList>
            <consortium name="Genoscope - CEA"/>
            <person name="William W."/>
        </authorList>
    </citation>
    <scope>NUCLEOTIDE SEQUENCE</scope>
</reference>
<organism evidence="2">
    <name type="scientific">Brassica oleracea</name>
    <name type="common">Wild cabbage</name>
    <dbReference type="NCBI Taxonomy" id="3712"/>
    <lineage>
        <taxon>Eukaryota</taxon>
        <taxon>Viridiplantae</taxon>
        <taxon>Streptophyta</taxon>
        <taxon>Embryophyta</taxon>
        <taxon>Tracheophyta</taxon>
        <taxon>Spermatophyta</taxon>
        <taxon>Magnoliopsida</taxon>
        <taxon>eudicotyledons</taxon>
        <taxon>Gunneridae</taxon>
        <taxon>Pentapetalae</taxon>
        <taxon>rosids</taxon>
        <taxon>malvids</taxon>
        <taxon>Brassicales</taxon>
        <taxon>Brassicaceae</taxon>
        <taxon>Brassiceae</taxon>
        <taxon>Brassica</taxon>
    </lineage>
</organism>
<name>A0A3P6D0Y7_BRAOL</name>
<evidence type="ECO:0000256" key="1">
    <source>
        <dbReference type="SAM" id="Phobius"/>
    </source>
</evidence>
<dbReference type="AlphaFoldDB" id="A0A3P6D0Y7"/>
<evidence type="ECO:0000313" key="2">
    <source>
        <dbReference type="EMBL" id="VDD24603.1"/>
    </source>
</evidence>
<feature type="transmembrane region" description="Helical" evidence="1">
    <location>
        <begin position="6"/>
        <end position="23"/>
    </location>
</feature>
<dbReference type="EMBL" id="LR031874">
    <property type="protein sequence ID" value="VDD24603.1"/>
    <property type="molecule type" value="Genomic_DNA"/>
</dbReference>
<sequence>MLHCCVDIFGLVSWIFSWFVYVSRVGVTFYCSMQSFYCFMQLYLCGIQVLLCSAMAA</sequence>
<keyword evidence="1" id="KW-0812">Transmembrane</keyword>
<keyword evidence="1" id="KW-1133">Transmembrane helix</keyword>
<gene>
    <name evidence="2" type="ORF">BOLC2T10245H</name>
</gene>